<comment type="caution">
    <text evidence="3">The sequence shown here is derived from an EMBL/GenBank/DDBJ whole genome shotgun (WGS) entry which is preliminary data.</text>
</comment>
<dbReference type="Gene3D" id="2.40.50.90">
    <property type="match status" value="1"/>
</dbReference>
<gene>
    <name evidence="3" type="ORF">H8Q88_10125</name>
</gene>
<dbReference type="Pfam" id="PF00565">
    <property type="entry name" value="SNase"/>
    <property type="match status" value="1"/>
</dbReference>
<organism evidence="3 4">
    <name type="scientific">Vibrio metschnikovii</name>
    <dbReference type="NCBI Taxonomy" id="28172"/>
    <lineage>
        <taxon>Bacteria</taxon>
        <taxon>Pseudomonadati</taxon>
        <taxon>Pseudomonadota</taxon>
        <taxon>Gammaproteobacteria</taxon>
        <taxon>Vibrionales</taxon>
        <taxon>Vibrionaceae</taxon>
        <taxon>Vibrio</taxon>
    </lineage>
</organism>
<sequence length="173" mass="19739">MFKKLTVLALLSISSTVFAGNLTPHSAVYGTGVISYVIDGDTMIVNADKRSDFIKLRNAATEKKELDHFYDKYSGFKVRLGNINTPESVHRNKALNTVEGKYASDYVRKNWENKKVKFVCWDFGHYGRPICSLSSNGVDLGADLIEKGHSTYEYKWGKHPFLHSMYIKKMMER</sequence>
<reference evidence="3" key="1">
    <citation type="submission" date="2020-08" db="EMBL/GenBank/DDBJ databases">
        <title>Genome Sequencing and Pan-Genome Analysis of Migratory bird Vibrio Strains, Inner Mongolia.</title>
        <authorList>
            <person name="Zheng L."/>
        </authorList>
    </citation>
    <scope>NUCLEOTIDE SEQUENCE</scope>
    <source>
        <strain evidence="3">M13F</strain>
    </source>
</reference>
<dbReference type="InterPro" id="IPR016071">
    <property type="entry name" value="Staphylococal_nuclease_OB-fold"/>
</dbReference>
<keyword evidence="4" id="KW-1185">Reference proteome</keyword>
<dbReference type="RefSeq" id="WP_187026070.1">
    <property type="nucleotide sequence ID" value="NZ_JACRUP010000005.1"/>
</dbReference>
<feature type="chain" id="PRO_5040877336" evidence="1">
    <location>
        <begin position="20"/>
        <end position="173"/>
    </location>
</feature>
<dbReference type="AlphaFoldDB" id="A0A9X0R826"/>
<evidence type="ECO:0000256" key="1">
    <source>
        <dbReference type="SAM" id="SignalP"/>
    </source>
</evidence>
<evidence type="ECO:0000313" key="3">
    <source>
        <dbReference type="EMBL" id="MBC5851289.1"/>
    </source>
</evidence>
<feature type="signal peptide" evidence="1">
    <location>
        <begin position="1"/>
        <end position="19"/>
    </location>
</feature>
<keyword evidence="1" id="KW-0732">Signal</keyword>
<evidence type="ECO:0000313" key="4">
    <source>
        <dbReference type="Proteomes" id="UP000615796"/>
    </source>
</evidence>
<accession>A0A9X0R826</accession>
<dbReference type="EMBL" id="JACRUP010000005">
    <property type="protein sequence ID" value="MBC5851289.1"/>
    <property type="molecule type" value="Genomic_DNA"/>
</dbReference>
<feature type="domain" description="TNase-like" evidence="2">
    <location>
        <begin position="77"/>
        <end position="156"/>
    </location>
</feature>
<evidence type="ECO:0000259" key="2">
    <source>
        <dbReference type="Pfam" id="PF00565"/>
    </source>
</evidence>
<proteinExistence type="predicted"/>
<protein>
    <submittedName>
        <fullName evidence="3">Thermonuclease family protein</fullName>
    </submittedName>
</protein>
<dbReference type="Proteomes" id="UP000615796">
    <property type="component" value="Unassembled WGS sequence"/>
</dbReference>
<dbReference type="InterPro" id="IPR035437">
    <property type="entry name" value="SNase_OB-fold_sf"/>
</dbReference>
<name>A0A9X0R826_VIBME</name>
<dbReference type="SUPFAM" id="SSF50199">
    <property type="entry name" value="Staphylococcal nuclease"/>
    <property type="match status" value="1"/>
</dbReference>